<dbReference type="GO" id="GO:0015031">
    <property type="term" value="P:protein transport"/>
    <property type="evidence" value="ECO:0007669"/>
    <property type="project" value="UniProtKB-KW"/>
</dbReference>
<dbReference type="InterPro" id="IPR005225">
    <property type="entry name" value="Small_GTP-bd"/>
</dbReference>
<keyword evidence="12" id="KW-0479">Metal-binding</keyword>
<keyword evidence="3" id="KW-0813">Transport</keyword>
<keyword evidence="5 11" id="KW-0547">Nucleotide-binding</keyword>
<evidence type="ECO:0000313" key="14">
    <source>
        <dbReference type="EMBL" id="KAL3802855.1"/>
    </source>
</evidence>
<reference evidence="14 15" key="1">
    <citation type="journal article" date="2020" name="G3 (Bethesda)">
        <title>Improved Reference Genome for Cyclotella cryptica CCMP332, a Model for Cell Wall Morphogenesis, Salinity Adaptation, and Lipid Production in Diatoms (Bacillariophyta).</title>
        <authorList>
            <person name="Roberts W.R."/>
            <person name="Downey K.M."/>
            <person name="Ruck E.C."/>
            <person name="Traller J.C."/>
            <person name="Alverson A.J."/>
        </authorList>
    </citation>
    <scope>NUCLEOTIDE SEQUENCE [LARGE SCALE GENOMIC DNA]</scope>
    <source>
        <strain evidence="14 15">CCMP332</strain>
    </source>
</reference>
<dbReference type="Pfam" id="PF00025">
    <property type="entry name" value="Arf"/>
    <property type="match status" value="1"/>
</dbReference>
<dbReference type="FunFam" id="3.40.50.300:FF:000281">
    <property type="entry name" value="ADP-ribosylation factor-like protein 3"/>
    <property type="match status" value="1"/>
</dbReference>
<dbReference type="PRINTS" id="PR00328">
    <property type="entry name" value="SAR1GTPBP"/>
</dbReference>
<feature type="binding site" evidence="11">
    <location>
        <begin position="23"/>
        <end position="30"/>
    </location>
    <ligand>
        <name>GTP</name>
        <dbReference type="ChEBI" id="CHEBI:37565"/>
    </ligand>
</feature>
<dbReference type="GO" id="GO:0005794">
    <property type="term" value="C:Golgi apparatus"/>
    <property type="evidence" value="ECO:0007669"/>
    <property type="project" value="UniProtKB-SubCell"/>
</dbReference>
<dbReference type="Gene3D" id="3.40.50.300">
    <property type="entry name" value="P-loop containing nucleotide triphosphate hydrolases"/>
    <property type="match status" value="1"/>
</dbReference>
<dbReference type="InterPro" id="IPR027417">
    <property type="entry name" value="P-loop_NTPase"/>
</dbReference>
<evidence type="ECO:0000256" key="6">
    <source>
        <dbReference type="ARBA" id="ARBA00022927"/>
    </source>
</evidence>
<feature type="binding site" evidence="11">
    <location>
        <position position="69"/>
    </location>
    <ligand>
        <name>GTP</name>
        <dbReference type="ChEBI" id="CHEBI:37565"/>
    </ligand>
</feature>
<dbReference type="SMART" id="SM00178">
    <property type="entry name" value="SAR"/>
    <property type="match status" value="1"/>
</dbReference>
<keyword evidence="6" id="KW-0653">Protein transport</keyword>
<evidence type="ECO:0000256" key="1">
    <source>
        <dbReference type="ARBA" id="ARBA00004555"/>
    </source>
</evidence>
<keyword evidence="4" id="KW-0519">Myristate</keyword>
<dbReference type="EMBL" id="JABMIG020000017">
    <property type="protein sequence ID" value="KAL3802855.1"/>
    <property type="molecule type" value="Genomic_DNA"/>
</dbReference>
<comment type="similarity">
    <text evidence="2 13">Belongs to the small GTPase superfamily. Arf family.</text>
</comment>
<keyword evidence="7" id="KW-0333">Golgi apparatus</keyword>
<sequence length="184" mass="20535">MGLLALLKKLNRADKESRILVLGLDNSGKTTVLKQLGGEDVSRVTPTQGFNVKSLTKSSMQLNVWDIGGQKTIRPYWRNYLDHTDALIYVIDSSDQKRMHETSAELDLLLDEDKLKGVPLLVLANKQDLLNSISPEEISNELKLKSICNRPWTIRPCSARDGEGLTDGMEWVITQINEKGMGGL</sequence>
<evidence type="ECO:0000256" key="3">
    <source>
        <dbReference type="ARBA" id="ARBA00022448"/>
    </source>
</evidence>
<dbReference type="InterPro" id="IPR044612">
    <property type="entry name" value="ARL2/3"/>
</dbReference>
<feature type="binding site" evidence="12">
    <location>
        <position position="47"/>
    </location>
    <ligand>
        <name>Mg(2+)</name>
        <dbReference type="ChEBI" id="CHEBI:18420"/>
    </ligand>
</feature>
<dbReference type="NCBIfam" id="TIGR00231">
    <property type="entry name" value="small_GTP"/>
    <property type="match status" value="1"/>
</dbReference>
<protein>
    <recommendedName>
        <fullName evidence="10">ADP-ribosylation factor-like protein 3</fullName>
    </recommendedName>
</protein>
<evidence type="ECO:0000256" key="8">
    <source>
        <dbReference type="ARBA" id="ARBA00023134"/>
    </source>
</evidence>
<evidence type="ECO:0000256" key="4">
    <source>
        <dbReference type="ARBA" id="ARBA00022707"/>
    </source>
</evidence>
<evidence type="ECO:0000313" key="15">
    <source>
        <dbReference type="Proteomes" id="UP001516023"/>
    </source>
</evidence>
<feature type="binding site" evidence="11">
    <location>
        <begin position="125"/>
        <end position="128"/>
    </location>
    <ligand>
        <name>GTP</name>
        <dbReference type="ChEBI" id="CHEBI:37565"/>
    </ligand>
</feature>
<comment type="caution">
    <text evidence="14">The sequence shown here is derived from an EMBL/GenBank/DDBJ whole genome shotgun (WGS) entry which is preliminary data.</text>
</comment>
<comment type="subcellular location">
    <subcellularLocation>
        <location evidence="1">Golgi apparatus</location>
    </subcellularLocation>
</comment>
<keyword evidence="12" id="KW-0460">Magnesium</keyword>
<dbReference type="SUPFAM" id="SSF52540">
    <property type="entry name" value="P-loop containing nucleoside triphosphate hydrolases"/>
    <property type="match status" value="1"/>
</dbReference>
<dbReference type="PANTHER" id="PTHR45697">
    <property type="entry name" value="ADP-RIBOSYLATION FACTOR-LIKE PROTEIN 2-RELATED"/>
    <property type="match status" value="1"/>
</dbReference>
<organism evidence="14 15">
    <name type="scientific">Cyclotella cryptica</name>
    <dbReference type="NCBI Taxonomy" id="29204"/>
    <lineage>
        <taxon>Eukaryota</taxon>
        <taxon>Sar</taxon>
        <taxon>Stramenopiles</taxon>
        <taxon>Ochrophyta</taxon>
        <taxon>Bacillariophyta</taxon>
        <taxon>Coscinodiscophyceae</taxon>
        <taxon>Thalassiosirophycidae</taxon>
        <taxon>Stephanodiscales</taxon>
        <taxon>Stephanodiscaceae</taxon>
        <taxon>Cyclotella</taxon>
    </lineage>
</organism>
<dbReference type="InterPro" id="IPR006689">
    <property type="entry name" value="Small_GTPase_ARF/SAR"/>
</dbReference>
<dbReference type="AlphaFoldDB" id="A0ABD3QR55"/>
<evidence type="ECO:0000256" key="5">
    <source>
        <dbReference type="ARBA" id="ARBA00022741"/>
    </source>
</evidence>
<keyword evidence="15" id="KW-1185">Reference proteome</keyword>
<feature type="binding site" evidence="12">
    <location>
        <position position="30"/>
    </location>
    <ligand>
        <name>Mg(2+)</name>
        <dbReference type="ChEBI" id="CHEBI:18420"/>
    </ligand>
</feature>
<proteinExistence type="inferred from homology"/>
<evidence type="ECO:0000256" key="13">
    <source>
        <dbReference type="RuleBase" id="RU003925"/>
    </source>
</evidence>
<evidence type="ECO:0000256" key="12">
    <source>
        <dbReference type="PIRSR" id="PIRSR606689-2"/>
    </source>
</evidence>
<accession>A0ABD3QR55</accession>
<dbReference type="Proteomes" id="UP001516023">
    <property type="component" value="Unassembled WGS sequence"/>
</dbReference>
<keyword evidence="9" id="KW-0449">Lipoprotein</keyword>
<evidence type="ECO:0000256" key="7">
    <source>
        <dbReference type="ARBA" id="ARBA00023034"/>
    </source>
</evidence>
<dbReference type="PROSITE" id="PS51417">
    <property type="entry name" value="ARF"/>
    <property type="match status" value="1"/>
</dbReference>
<name>A0ABD3QR55_9STRA</name>
<keyword evidence="8 11" id="KW-0342">GTP-binding</keyword>
<evidence type="ECO:0000256" key="11">
    <source>
        <dbReference type="PIRSR" id="PIRSR606689-1"/>
    </source>
</evidence>
<evidence type="ECO:0000256" key="10">
    <source>
        <dbReference type="ARBA" id="ARBA00040616"/>
    </source>
</evidence>
<evidence type="ECO:0000256" key="2">
    <source>
        <dbReference type="ARBA" id="ARBA00010290"/>
    </source>
</evidence>
<dbReference type="GO" id="GO:0005525">
    <property type="term" value="F:GTP binding"/>
    <property type="evidence" value="ECO:0007669"/>
    <property type="project" value="UniProtKB-KW"/>
</dbReference>
<dbReference type="SMART" id="SM00177">
    <property type="entry name" value="ARF"/>
    <property type="match status" value="1"/>
</dbReference>
<gene>
    <name evidence="14" type="ORF">HJC23_007632</name>
</gene>
<evidence type="ECO:0000256" key="9">
    <source>
        <dbReference type="ARBA" id="ARBA00023288"/>
    </source>
</evidence>